<dbReference type="InterPro" id="IPR036259">
    <property type="entry name" value="MFS_trans_sf"/>
</dbReference>
<proteinExistence type="inferred from homology"/>
<sequence>MASCDCVDGDLLVIKAIFFFYYSGLSCIYPYLSVYMKQVGLLPSQIGVIKSGGKFMSFIIEPVIGTIADKTGRSKIVAVFSVLAASALVFSLFFVPPVTSTAASERDPAEPDKRDNEDAQSWFTVTFWLFFWILFIANGVQFSTVFQVRAATYQIIKKNGRGEFGRQRAFGSAGFALFGLLSGVAMDTITNRTSPENPGNRTSPDIPGNKSDYSVAFYMYLTFMALSVASLLVMKEWNIKPSPGLLKGMGRLFSQLHLIVVLFAVLLLGVYDGASGTFLFLHLKDLGARQTVLGTYVVVKTVSEIPAFVISTWIIKKIGYPAVLGGGFLAFGLRFLLYSFVSNPWWAVAIDTLNGYQAVTWAAATSYASISAPDDLQTVIQGIVATTFHGLGHTLGNLVGGPVFQHYGAVVLFRSVAVSCLIGFLLFCLLYGCFGRKENPTERHSDTGKENERQRKPTLVPAMDVSESAAPRPGAFLSGGSVTNGAGEHIGLLRLVRPQDQDTADRMEALISH</sequence>
<dbReference type="AlphaFoldDB" id="A0A8J9ZTI0"/>
<feature type="transmembrane region" description="Helical" evidence="7">
    <location>
        <begin position="215"/>
        <end position="234"/>
    </location>
</feature>
<evidence type="ECO:0000259" key="8">
    <source>
        <dbReference type="Pfam" id="PF12832"/>
    </source>
</evidence>
<feature type="transmembrane region" description="Helical" evidence="7">
    <location>
        <begin position="293"/>
        <end position="315"/>
    </location>
</feature>
<feature type="transmembrane region" description="Helical" evidence="7">
    <location>
        <begin position="12"/>
        <end position="32"/>
    </location>
</feature>
<keyword evidence="10" id="KW-1185">Reference proteome</keyword>
<dbReference type="OrthoDB" id="515887at2759"/>
<feature type="domain" description="Major facilitator superfamily associated" evidence="8">
    <location>
        <begin position="12"/>
        <end position="414"/>
    </location>
</feature>
<dbReference type="PANTHER" id="PTHR16172">
    <property type="entry name" value="MAJOR FACILITATOR SUPERFAMILY DOMAIN-CONTAINING PROTEIN 6-LIKE"/>
    <property type="match status" value="1"/>
</dbReference>
<evidence type="ECO:0000256" key="7">
    <source>
        <dbReference type="SAM" id="Phobius"/>
    </source>
</evidence>
<gene>
    <name evidence="9" type="primary">MFSD6</name>
    <name evidence="9" type="ORF">BLAG_LOCUS17042</name>
</gene>
<dbReference type="Pfam" id="PF12832">
    <property type="entry name" value="MFS_1_like"/>
    <property type="match status" value="1"/>
</dbReference>
<feature type="transmembrane region" description="Helical" evidence="7">
    <location>
        <begin position="255"/>
        <end position="281"/>
    </location>
</feature>
<evidence type="ECO:0000256" key="4">
    <source>
        <dbReference type="ARBA" id="ARBA00022989"/>
    </source>
</evidence>
<feature type="region of interest" description="Disordered" evidence="6">
    <location>
        <begin position="440"/>
        <end position="469"/>
    </location>
</feature>
<reference evidence="9" key="1">
    <citation type="submission" date="2022-01" db="EMBL/GenBank/DDBJ databases">
        <authorList>
            <person name="Braso-Vives M."/>
        </authorList>
    </citation>
    <scope>NUCLEOTIDE SEQUENCE</scope>
</reference>
<dbReference type="GO" id="GO:0016020">
    <property type="term" value="C:membrane"/>
    <property type="evidence" value="ECO:0007669"/>
    <property type="project" value="UniProtKB-SubCell"/>
</dbReference>
<feature type="transmembrane region" description="Helical" evidence="7">
    <location>
        <begin position="169"/>
        <end position="186"/>
    </location>
</feature>
<evidence type="ECO:0000256" key="3">
    <source>
        <dbReference type="ARBA" id="ARBA00022692"/>
    </source>
</evidence>
<dbReference type="PANTHER" id="PTHR16172:SF42">
    <property type="entry name" value="MAJOR FACILITATOR SUPERFAMILY (MFS) PROFILE DOMAIN-CONTAINING PROTEIN"/>
    <property type="match status" value="1"/>
</dbReference>
<dbReference type="EMBL" id="OV696689">
    <property type="protein sequence ID" value="CAH1261691.1"/>
    <property type="molecule type" value="Genomic_DNA"/>
</dbReference>
<comment type="similarity">
    <text evidence="2">Belongs to the major facilitator superfamily. MFSD6 family.</text>
</comment>
<feature type="transmembrane region" description="Helical" evidence="7">
    <location>
        <begin position="322"/>
        <end position="341"/>
    </location>
</feature>
<feature type="transmembrane region" description="Helical" evidence="7">
    <location>
        <begin position="127"/>
        <end position="148"/>
    </location>
</feature>
<protein>
    <submittedName>
        <fullName evidence="9">MFSD6 protein</fullName>
    </submittedName>
</protein>
<dbReference type="Gene3D" id="1.20.1250.20">
    <property type="entry name" value="MFS general substrate transporter like domains"/>
    <property type="match status" value="2"/>
</dbReference>
<feature type="transmembrane region" description="Helical" evidence="7">
    <location>
        <begin position="76"/>
        <end position="95"/>
    </location>
</feature>
<dbReference type="Proteomes" id="UP000838412">
    <property type="component" value="Chromosome 4"/>
</dbReference>
<keyword evidence="3 7" id="KW-0812">Transmembrane</keyword>
<dbReference type="InterPro" id="IPR024989">
    <property type="entry name" value="MFS_assoc_dom"/>
</dbReference>
<dbReference type="CDD" id="cd17335">
    <property type="entry name" value="MFS_MFSD6"/>
    <property type="match status" value="1"/>
</dbReference>
<evidence type="ECO:0000313" key="9">
    <source>
        <dbReference type="EMBL" id="CAH1261691.1"/>
    </source>
</evidence>
<evidence type="ECO:0000313" key="10">
    <source>
        <dbReference type="Proteomes" id="UP000838412"/>
    </source>
</evidence>
<evidence type="ECO:0000256" key="1">
    <source>
        <dbReference type="ARBA" id="ARBA00004141"/>
    </source>
</evidence>
<evidence type="ECO:0000256" key="6">
    <source>
        <dbReference type="SAM" id="MobiDB-lite"/>
    </source>
</evidence>
<evidence type="ECO:0000256" key="5">
    <source>
        <dbReference type="ARBA" id="ARBA00023136"/>
    </source>
</evidence>
<keyword evidence="4 7" id="KW-1133">Transmembrane helix</keyword>
<dbReference type="SUPFAM" id="SSF103473">
    <property type="entry name" value="MFS general substrate transporter"/>
    <property type="match status" value="1"/>
</dbReference>
<comment type="subcellular location">
    <subcellularLocation>
        <location evidence="1">Membrane</location>
        <topology evidence="1">Multi-pass membrane protein</topology>
    </subcellularLocation>
</comment>
<accession>A0A8J9ZTI0</accession>
<feature type="transmembrane region" description="Helical" evidence="7">
    <location>
        <begin position="411"/>
        <end position="434"/>
    </location>
</feature>
<feature type="compositionally biased region" description="Basic and acidic residues" evidence="6">
    <location>
        <begin position="440"/>
        <end position="455"/>
    </location>
</feature>
<keyword evidence="5 7" id="KW-0472">Membrane</keyword>
<name>A0A8J9ZTI0_BRALA</name>
<organism evidence="9 10">
    <name type="scientific">Branchiostoma lanceolatum</name>
    <name type="common">Common lancelet</name>
    <name type="synonym">Amphioxus lanceolatum</name>
    <dbReference type="NCBI Taxonomy" id="7740"/>
    <lineage>
        <taxon>Eukaryota</taxon>
        <taxon>Metazoa</taxon>
        <taxon>Chordata</taxon>
        <taxon>Cephalochordata</taxon>
        <taxon>Leptocardii</taxon>
        <taxon>Amphioxiformes</taxon>
        <taxon>Branchiostomatidae</taxon>
        <taxon>Branchiostoma</taxon>
    </lineage>
</organism>
<evidence type="ECO:0000256" key="2">
    <source>
        <dbReference type="ARBA" id="ARBA00005241"/>
    </source>
</evidence>
<dbReference type="InterPro" id="IPR051717">
    <property type="entry name" value="MFS_MFSD6"/>
</dbReference>